<name>A0A951UAH3_9CYAN</name>
<evidence type="ECO:0000313" key="3">
    <source>
        <dbReference type="Proteomes" id="UP000753908"/>
    </source>
</evidence>
<reference evidence="2" key="2">
    <citation type="journal article" date="2022" name="Microbiol. Resour. Announc.">
        <title>Metagenome Sequencing to Explore Phylogenomics of Terrestrial Cyanobacteria.</title>
        <authorList>
            <person name="Ward R.D."/>
            <person name="Stajich J.E."/>
            <person name="Johansen J.R."/>
            <person name="Huntemann M."/>
            <person name="Clum A."/>
            <person name="Foster B."/>
            <person name="Foster B."/>
            <person name="Roux S."/>
            <person name="Palaniappan K."/>
            <person name="Varghese N."/>
            <person name="Mukherjee S."/>
            <person name="Reddy T.B.K."/>
            <person name="Daum C."/>
            <person name="Copeland A."/>
            <person name="Chen I.A."/>
            <person name="Ivanova N.N."/>
            <person name="Kyrpides N.C."/>
            <person name="Shapiro N."/>
            <person name="Eloe-Fadrosh E.A."/>
            <person name="Pietrasiak N."/>
        </authorList>
    </citation>
    <scope>NUCLEOTIDE SEQUENCE</scope>
    <source>
        <strain evidence="2">CPER-KK1</strain>
    </source>
</reference>
<comment type="caution">
    <text evidence="2">The sequence shown here is derived from an EMBL/GenBank/DDBJ whole genome shotgun (WGS) entry which is preliminary data.</text>
</comment>
<dbReference type="InterPro" id="IPR007345">
    <property type="entry name" value="Polysacch_pyruvyl_Trfase"/>
</dbReference>
<reference evidence="2" key="1">
    <citation type="submission" date="2021-05" db="EMBL/GenBank/DDBJ databases">
        <authorList>
            <person name="Pietrasiak N."/>
            <person name="Ward R."/>
            <person name="Stajich J.E."/>
            <person name="Kurbessoian T."/>
        </authorList>
    </citation>
    <scope>NUCLEOTIDE SEQUENCE</scope>
    <source>
        <strain evidence="2">CPER-KK1</strain>
    </source>
</reference>
<dbReference type="GO" id="GO:0016740">
    <property type="term" value="F:transferase activity"/>
    <property type="evidence" value="ECO:0007669"/>
    <property type="project" value="UniProtKB-KW"/>
</dbReference>
<feature type="domain" description="Polysaccharide pyruvyl transferase" evidence="1">
    <location>
        <begin position="49"/>
        <end position="195"/>
    </location>
</feature>
<dbReference type="AlphaFoldDB" id="A0A951UAH3"/>
<sequence length="311" mass="35317">MKLFYYSRPDGMSNFGDSLNPWLWNQLLPGVFDEDEKTVFVGIGTLLNNLLIKRLSNVRKIAIFSSGIGYEKGLPNIDNSWTIYCVRGLLSAQKLGLPAKFAVADGAILVRRLFKPTGGKTNRFAFMPHVHHANYGSEFWKLTCEQIGFGYIDPRWPIEQVLSAISQTEVLLAEAMHGAIVADALRVPWISIVTSSRILRFKWLDWCSSINAEYQPSYIAPLSHLYPPAARGIRSSLKATRHWVNWLKQDKFRSLNEIGSSQQTMIAMQLVNIAKTAHPTLSNEYQLNQLTLELEERLDKFRDNVTAGKYH</sequence>
<dbReference type="Proteomes" id="UP000753908">
    <property type="component" value="Unassembled WGS sequence"/>
</dbReference>
<gene>
    <name evidence="2" type="ORF">KME25_15805</name>
</gene>
<evidence type="ECO:0000313" key="2">
    <source>
        <dbReference type="EMBL" id="MBW4545892.1"/>
    </source>
</evidence>
<dbReference type="Pfam" id="PF04230">
    <property type="entry name" value="PS_pyruv_trans"/>
    <property type="match status" value="1"/>
</dbReference>
<keyword evidence="2" id="KW-0808">Transferase</keyword>
<dbReference type="EMBL" id="JAHHIF010000019">
    <property type="protein sequence ID" value="MBW4545892.1"/>
    <property type="molecule type" value="Genomic_DNA"/>
</dbReference>
<protein>
    <submittedName>
        <fullName evidence="2">Polysaccharide pyruvyl transferase family protein</fullName>
    </submittedName>
</protein>
<proteinExistence type="predicted"/>
<organism evidence="2 3">
    <name type="scientific">Symplocastrum torsivum CPER-KK1</name>
    <dbReference type="NCBI Taxonomy" id="450513"/>
    <lineage>
        <taxon>Bacteria</taxon>
        <taxon>Bacillati</taxon>
        <taxon>Cyanobacteriota</taxon>
        <taxon>Cyanophyceae</taxon>
        <taxon>Oscillatoriophycideae</taxon>
        <taxon>Oscillatoriales</taxon>
        <taxon>Microcoleaceae</taxon>
        <taxon>Symplocastrum</taxon>
    </lineage>
</organism>
<evidence type="ECO:0000259" key="1">
    <source>
        <dbReference type="Pfam" id="PF04230"/>
    </source>
</evidence>
<accession>A0A951UAH3</accession>